<name>A0A9X1RPQ6_9BURK</name>
<dbReference type="AlphaFoldDB" id="A0A9X1RPQ6"/>
<accession>A0A9X1RPQ6</accession>
<reference evidence="1" key="1">
    <citation type="submission" date="2022-01" db="EMBL/GenBank/DDBJ databases">
        <title>Genome sequence and assembly of Parabukholderia sp. RG36.</title>
        <authorList>
            <person name="Chhetri G."/>
        </authorList>
    </citation>
    <scope>NUCLEOTIDE SEQUENCE</scope>
    <source>
        <strain evidence="1">RG36</strain>
    </source>
</reference>
<dbReference type="EMBL" id="JAKLJA010000003">
    <property type="protein sequence ID" value="MCG5073023.1"/>
    <property type="molecule type" value="Genomic_DNA"/>
</dbReference>
<gene>
    <name evidence="1" type="ORF">L5014_06520</name>
</gene>
<protein>
    <submittedName>
        <fullName evidence="1">Uncharacterized protein</fullName>
    </submittedName>
</protein>
<dbReference type="RefSeq" id="WP_238462757.1">
    <property type="nucleotide sequence ID" value="NZ_JAKLJA010000003.1"/>
</dbReference>
<evidence type="ECO:0000313" key="2">
    <source>
        <dbReference type="Proteomes" id="UP001139308"/>
    </source>
</evidence>
<comment type="caution">
    <text evidence="1">The sequence shown here is derived from an EMBL/GenBank/DDBJ whole genome shotgun (WGS) entry which is preliminary data.</text>
</comment>
<sequence length="70" mass="8400">MNIDRAEQSFFRPSALIYSRKKLWSTFGAMFGLRTDARRSWTRFFPQSRLFIEEKNSPRVAVYCRRSAFL</sequence>
<proteinExistence type="predicted"/>
<dbReference type="Proteomes" id="UP001139308">
    <property type="component" value="Unassembled WGS sequence"/>
</dbReference>
<evidence type="ECO:0000313" key="1">
    <source>
        <dbReference type="EMBL" id="MCG5073023.1"/>
    </source>
</evidence>
<organism evidence="1 2">
    <name type="scientific">Paraburkholderia tagetis</name>
    <dbReference type="NCBI Taxonomy" id="2913261"/>
    <lineage>
        <taxon>Bacteria</taxon>
        <taxon>Pseudomonadati</taxon>
        <taxon>Pseudomonadota</taxon>
        <taxon>Betaproteobacteria</taxon>
        <taxon>Burkholderiales</taxon>
        <taxon>Burkholderiaceae</taxon>
        <taxon>Paraburkholderia</taxon>
    </lineage>
</organism>
<keyword evidence="2" id="KW-1185">Reference proteome</keyword>